<name>A0A2H0VD93_9BACT</name>
<evidence type="ECO:0000313" key="2">
    <source>
        <dbReference type="EMBL" id="PIR96329.1"/>
    </source>
</evidence>
<dbReference type="Gene3D" id="2.60.40.10">
    <property type="entry name" value="Immunoglobulins"/>
    <property type="match status" value="1"/>
</dbReference>
<keyword evidence="1" id="KW-0812">Transmembrane</keyword>
<gene>
    <name evidence="2" type="ORF">COT92_01695</name>
</gene>
<sequence length="313" mass="34116">MFVRKKLKIETLGEYLAEVRAGRKLELVEVSKQTGISLKFLKALETGNFEALPPDVYILGFLKQLSQVYNLEQGILIGQYRKEKIISSNIKSQGSPSASKIKYALERLVITPKSLSIFLGALFVVISISYIVWQVLSINRAPNLEVVQPKNNELIMGSLVEIRGITQPGASVEVNGKEVFVESDGRFSIQIGLNPGPKELVITANNKFGKIVSKTINIIGHSTTKVQELILGITATEAAEIEYVLDGDLKQTRELASGETISLKALEKIDLSAKNGGAVLVSVNGRQAERLGGEGENIESVSFFAESGTINNR</sequence>
<protein>
    <recommendedName>
        <fullName evidence="4">DUF4115 domain-containing protein</fullName>
    </recommendedName>
</protein>
<dbReference type="InterPro" id="IPR010982">
    <property type="entry name" value="Lambda_DNA-bd_dom_sf"/>
</dbReference>
<dbReference type="PANTHER" id="PTHR34475">
    <property type="match status" value="1"/>
</dbReference>
<reference evidence="3" key="1">
    <citation type="submission" date="2017-09" db="EMBL/GenBank/DDBJ databases">
        <title>Depth-based differentiation of microbial function through sediment-hosted aquifers and enrichment of novel symbionts in the deep terrestrial subsurface.</title>
        <authorList>
            <person name="Probst A.J."/>
            <person name="Ladd B."/>
            <person name="Jarett J.K."/>
            <person name="Geller-Mcgrath D.E."/>
            <person name="Sieber C.M.K."/>
            <person name="Emerson J.B."/>
            <person name="Anantharaman K."/>
            <person name="Thomas B.C."/>
            <person name="Malmstrom R."/>
            <person name="Stieglmeier M."/>
            <person name="Klingl A."/>
            <person name="Woyke T."/>
            <person name="Ryan C.M."/>
            <person name="Banfield J.F."/>
        </authorList>
    </citation>
    <scope>NUCLEOTIDE SEQUENCE [LARGE SCALE GENOMIC DNA]</scope>
</reference>
<feature type="transmembrane region" description="Helical" evidence="1">
    <location>
        <begin position="115"/>
        <end position="133"/>
    </location>
</feature>
<dbReference type="Gene3D" id="1.10.260.40">
    <property type="entry name" value="lambda repressor-like DNA-binding domains"/>
    <property type="match status" value="1"/>
</dbReference>
<dbReference type="InterPro" id="IPR050400">
    <property type="entry name" value="Bact_Cytoskel_RodZ"/>
</dbReference>
<dbReference type="InterPro" id="IPR013783">
    <property type="entry name" value="Ig-like_fold"/>
</dbReference>
<dbReference type="GO" id="GO:0003677">
    <property type="term" value="F:DNA binding"/>
    <property type="evidence" value="ECO:0007669"/>
    <property type="project" value="InterPro"/>
</dbReference>
<dbReference type="PANTHER" id="PTHR34475:SF1">
    <property type="entry name" value="CYTOSKELETON PROTEIN RODZ"/>
    <property type="match status" value="1"/>
</dbReference>
<comment type="caution">
    <text evidence="2">The sequence shown here is derived from an EMBL/GenBank/DDBJ whole genome shotgun (WGS) entry which is preliminary data.</text>
</comment>
<dbReference type="Pfam" id="PF09136">
    <property type="entry name" value="Glucodextran_B"/>
    <property type="match status" value="1"/>
</dbReference>
<keyword evidence="1" id="KW-0472">Membrane</keyword>
<accession>A0A2H0VD93</accession>
<dbReference type="Pfam" id="PF13413">
    <property type="entry name" value="HTH_25"/>
    <property type="match status" value="1"/>
</dbReference>
<organism evidence="2 3">
    <name type="scientific">Candidatus Doudnabacteria bacterium CG10_big_fil_rev_8_21_14_0_10_42_18</name>
    <dbReference type="NCBI Taxonomy" id="1974552"/>
    <lineage>
        <taxon>Bacteria</taxon>
        <taxon>Candidatus Doudnaibacteriota</taxon>
    </lineage>
</organism>
<keyword evidence="1" id="KW-1133">Transmembrane helix</keyword>
<evidence type="ECO:0008006" key="4">
    <source>
        <dbReference type="Google" id="ProtNLM"/>
    </source>
</evidence>
<proteinExistence type="predicted"/>
<dbReference type="EMBL" id="PFAK01000027">
    <property type="protein sequence ID" value="PIR96329.1"/>
    <property type="molecule type" value="Genomic_DNA"/>
</dbReference>
<dbReference type="Proteomes" id="UP000230922">
    <property type="component" value="Unassembled WGS sequence"/>
</dbReference>
<evidence type="ECO:0000313" key="3">
    <source>
        <dbReference type="Proteomes" id="UP000230922"/>
    </source>
</evidence>
<evidence type="ECO:0000256" key="1">
    <source>
        <dbReference type="SAM" id="Phobius"/>
    </source>
</evidence>
<dbReference type="AlphaFoldDB" id="A0A2H0VD93"/>